<proteinExistence type="predicted"/>
<organism evidence="1 2">
    <name type="scientific">[Clostridium] methylpentosum DSM 5476</name>
    <dbReference type="NCBI Taxonomy" id="537013"/>
    <lineage>
        <taxon>Bacteria</taxon>
        <taxon>Bacillati</taxon>
        <taxon>Bacillota</taxon>
        <taxon>Clostridia</taxon>
        <taxon>Eubacteriales</taxon>
        <taxon>Oscillospiraceae</taxon>
        <taxon>Oscillospiraceae incertae sedis</taxon>
    </lineage>
</organism>
<comment type="caution">
    <text evidence="1">The sequence shown here is derived from an EMBL/GenBank/DDBJ whole genome shotgun (WGS) entry which is preliminary data.</text>
</comment>
<name>C0EAI3_9FIRM</name>
<dbReference type="AlphaFoldDB" id="C0EAI3"/>
<accession>C0EAI3</accession>
<gene>
    <name evidence="1" type="ORF">CLOSTMETH_00838</name>
</gene>
<sequence length="48" mass="5361">MQWELAAAGKRECVGIQRQFNRIAENYSVTSKLSVIDGEFGLETETAI</sequence>
<keyword evidence="2" id="KW-1185">Reference proteome</keyword>
<protein>
    <submittedName>
        <fullName evidence="1">Uncharacterized protein</fullName>
    </submittedName>
</protein>
<evidence type="ECO:0000313" key="2">
    <source>
        <dbReference type="Proteomes" id="UP000003340"/>
    </source>
</evidence>
<reference evidence="1 2" key="2">
    <citation type="submission" date="2009-02" db="EMBL/GenBank/DDBJ databases">
        <title>Draft genome sequence of Clostridium methylpentosum (DSM 5476).</title>
        <authorList>
            <person name="Sudarsanam P."/>
            <person name="Ley R."/>
            <person name="Guruge J."/>
            <person name="Turnbaugh P.J."/>
            <person name="Mahowald M."/>
            <person name="Liep D."/>
            <person name="Gordon J."/>
        </authorList>
    </citation>
    <scope>NUCLEOTIDE SEQUENCE [LARGE SCALE GENOMIC DNA]</scope>
    <source>
        <strain evidence="1 2">DSM 5476</strain>
    </source>
</reference>
<reference evidence="1 2" key="1">
    <citation type="submission" date="2009-01" db="EMBL/GenBank/DDBJ databases">
        <authorList>
            <person name="Fulton L."/>
            <person name="Clifton S."/>
            <person name="Fulton B."/>
            <person name="Xu J."/>
            <person name="Minx P."/>
            <person name="Pepin K.H."/>
            <person name="Johnson M."/>
            <person name="Bhonagiri V."/>
            <person name="Nash W.E."/>
            <person name="Mardis E.R."/>
            <person name="Wilson R.K."/>
        </authorList>
    </citation>
    <scope>NUCLEOTIDE SEQUENCE [LARGE SCALE GENOMIC DNA]</scope>
    <source>
        <strain evidence="1 2">DSM 5476</strain>
    </source>
</reference>
<dbReference type="HOGENOM" id="CLU_3151313_0_0_9"/>
<evidence type="ECO:0000313" key="1">
    <source>
        <dbReference type="EMBL" id="EEG31528.1"/>
    </source>
</evidence>
<dbReference type="EMBL" id="ACEC01000032">
    <property type="protein sequence ID" value="EEG31528.1"/>
    <property type="molecule type" value="Genomic_DNA"/>
</dbReference>
<dbReference type="Proteomes" id="UP000003340">
    <property type="component" value="Unassembled WGS sequence"/>
</dbReference>
<dbReference type="STRING" id="537013.CLOSTMETH_00838"/>